<reference evidence="2" key="1">
    <citation type="submission" date="2021-01" db="EMBL/GenBank/DDBJ databases">
        <authorList>
            <person name="Corre E."/>
            <person name="Pelletier E."/>
            <person name="Niang G."/>
            <person name="Scheremetjew M."/>
            <person name="Finn R."/>
            <person name="Kale V."/>
            <person name="Holt S."/>
            <person name="Cochrane G."/>
            <person name="Meng A."/>
            <person name="Brown T."/>
            <person name="Cohen L."/>
        </authorList>
    </citation>
    <scope>NUCLEOTIDE SEQUENCE</scope>
    <source>
        <strain evidence="2">CCMP3105</strain>
    </source>
</reference>
<sequence>MPVAGVASARARMFEQGFGGLVLEDEDYSKQAHVPGVVVKVRGDTSVKLNRVPLPERFRCNGHQRHCKSVKKQINGEIEAFGEENNVTGKPQQRITGPQPLPAGAVRAAGASSAPVQAVQTNGFAIGENGVVMGVPASTSKLIGPFHQYLSDSLGMTVTGIYYLVRQESGPGRNSTRDSKTVGNSRNSTRMEKLEEGPDGISNYPFVPGMQIFVDIEAELAGQRAVAPQQASCAGCTTM</sequence>
<protein>
    <submittedName>
        <fullName evidence="2">Uncharacterized protein</fullName>
    </submittedName>
</protein>
<evidence type="ECO:0000313" key="3">
    <source>
        <dbReference type="EMBL" id="CAE4565418.1"/>
    </source>
</evidence>
<dbReference type="EMBL" id="HBNR01007673">
    <property type="protein sequence ID" value="CAE4565417.1"/>
    <property type="molecule type" value="Transcribed_RNA"/>
</dbReference>
<evidence type="ECO:0000256" key="1">
    <source>
        <dbReference type="SAM" id="MobiDB-lite"/>
    </source>
</evidence>
<accession>A0A6T0S7Q2</accession>
<proteinExistence type="predicted"/>
<feature type="region of interest" description="Disordered" evidence="1">
    <location>
        <begin position="168"/>
        <end position="200"/>
    </location>
</feature>
<dbReference type="AlphaFoldDB" id="A0A6T0S7Q2"/>
<name>A0A6T0S7Q2_9DINO</name>
<organism evidence="2">
    <name type="scientific">Alexandrium monilatum</name>
    <dbReference type="NCBI Taxonomy" id="311494"/>
    <lineage>
        <taxon>Eukaryota</taxon>
        <taxon>Sar</taxon>
        <taxon>Alveolata</taxon>
        <taxon>Dinophyceae</taxon>
        <taxon>Gonyaulacales</taxon>
        <taxon>Pyrocystaceae</taxon>
        <taxon>Alexandrium</taxon>
    </lineage>
</organism>
<evidence type="ECO:0000313" key="2">
    <source>
        <dbReference type="EMBL" id="CAE4565417.1"/>
    </source>
</evidence>
<gene>
    <name evidence="2" type="ORF">AMON00008_LOCUS5036</name>
    <name evidence="3" type="ORF">AMON00008_LOCUS5037</name>
</gene>
<dbReference type="EMBL" id="HBNR01007674">
    <property type="protein sequence ID" value="CAE4565418.1"/>
    <property type="molecule type" value="Transcribed_RNA"/>
</dbReference>